<name>A0ABD2Z4A3_9GENT</name>
<evidence type="ECO:0000313" key="6">
    <source>
        <dbReference type="EMBL" id="KAL3513165.1"/>
    </source>
</evidence>
<organism evidence="6 7">
    <name type="scientific">Cinchona calisaya</name>
    <dbReference type="NCBI Taxonomy" id="153742"/>
    <lineage>
        <taxon>Eukaryota</taxon>
        <taxon>Viridiplantae</taxon>
        <taxon>Streptophyta</taxon>
        <taxon>Embryophyta</taxon>
        <taxon>Tracheophyta</taxon>
        <taxon>Spermatophyta</taxon>
        <taxon>Magnoliopsida</taxon>
        <taxon>eudicotyledons</taxon>
        <taxon>Gunneridae</taxon>
        <taxon>Pentapetalae</taxon>
        <taxon>asterids</taxon>
        <taxon>lamiids</taxon>
        <taxon>Gentianales</taxon>
        <taxon>Rubiaceae</taxon>
        <taxon>Cinchonoideae</taxon>
        <taxon>Cinchoneae</taxon>
        <taxon>Cinchona</taxon>
    </lineage>
</organism>
<dbReference type="Gene3D" id="1.10.238.10">
    <property type="entry name" value="EF-hand"/>
    <property type="match status" value="1"/>
</dbReference>
<comment type="caution">
    <text evidence="6">The sequence shown here is derived from an EMBL/GenBank/DDBJ whole genome shotgun (WGS) entry which is preliminary data.</text>
</comment>
<dbReference type="InterPro" id="IPR002048">
    <property type="entry name" value="EF_hand_dom"/>
</dbReference>
<keyword evidence="4" id="KW-1133">Transmembrane helix</keyword>
<proteinExistence type="predicted"/>
<dbReference type="PANTHER" id="PTHR10891">
    <property type="entry name" value="EF-HAND CALCIUM-BINDING DOMAIN CONTAINING PROTEIN"/>
    <property type="match status" value="1"/>
</dbReference>
<dbReference type="InterPro" id="IPR039647">
    <property type="entry name" value="EF_hand_pair_protein_CML-like"/>
</dbReference>
<evidence type="ECO:0000259" key="5">
    <source>
        <dbReference type="PROSITE" id="PS50222"/>
    </source>
</evidence>
<keyword evidence="4" id="KW-0472">Membrane</keyword>
<dbReference type="InterPro" id="IPR011992">
    <property type="entry name" value="EF-hand-dom_pair"/>
</dbReference>
<reference evidence="6 7" key="1">
    <citation type="submission" date="2024-11" db="EMBL/GenBank/DDBJ databases">
        <title>A near-complete genome assembly of Cinchona calisaya.</title>
        <authorList>
            <person name="Lian D.C."/>
            <person name="Zhao X.W."/>
            <person name="Wei L."/>
        </authorList>
    </citation>
    <scope>NUCLEOTIDE SEQUENCE [LARGE SCALE GENOMIC DNA]</scope>
    <source>
        <tissue evidence="6">Nenye</tissue>
    </source>
</reference>
<dbReference type="SMART" id="SM00054">
    <property type="entry name" value="EFh"/>
    <property type="match status" value="2"/>
</dbReference>
<keyword evidence="7" id="KW-1185">Reference proteome</keyword>
<evidence type="ECO:0000256" key="2">
    <source>
        <dbReference type="ARBA" id="ARBA00022737"/>
    </source>
</evidence>
<dbReference type="Proteomes" id="UP001630127">
    <property type="component" value="Unassembled WGS sequence"/>
</dbReference>
<dbReference type="CDD" id="cd00051">
    <property type="entry name" value="EFh"/>
    <property type="match status" value="1"/>
</dbReference>
<dbReference type="PROSITE" id="PS50222">
    <property type="entry name" value="EF_HAND_2"/>
    <property type="match status" value="1"/>
</dbReference>
<dbReference type="AlphaFoldDB" id="A0ABD2Z4A3"/>
<keyword evidence="3" id="KW-0106">Calcium</keyword>
<dbReference type="EMBL" id="JBJUIK010000011">
    <property type="protein sequence ID" value="KAL3513165.1"/>
    <property type="molecule type" value="Genomic_DNA"/>
</dbReference>
<feature type="domain" description="EF-hand" evidence="5">
    <location>
        <begin position="135"/>
        <end position="170"/>
    </location>
</feature>
<gene>
    <name evidence="6" type="ORF">ACH5RR_025882</name>
</gene>
<accession>A0ABD2Z4A3</accession>
<feature type="transmembrane region" description="Helical" evidence="4">
    <location>
        <begin position="20"/>
        <end position="41"/>
    </location>
</feature>
<keyword evidence="2" id="KW-0677">Repeat</keyword>
<dbReference type="InterPro" id="IPR018247">
    <property type="entry name" value="EF_Hand_1_Ca_BS"/>
</dbReference>
<keyword evidence="1" id="KW-0479">Metal-binding</keyword>
<dbReference type="Pfam" id="PF13499">
    <property type="entry name" value="EF-hand_7"/>
    <property type="match status" value="1"/>
</dbReference>
<dbReference type="PROSITE" id="PS00018">
    <property type="entry name" value="EF_HAND_1"/>
    <property type="match status" value="1"/>
</dbReference>
<dbReference type="GO" id="GO:0046872">
    <property type="term" value="F:metal ion binding"/>
    <property type="evidence" value="ECO:0007669"/>
    <property type="project" value="UniProtKB-KW"/>
</dbReference>
<keyword evidence="4" id="KW-0812">Transmembrane</keyword>
<dbReference type="SUPFAM" id="SSF47473">
    <property type="entry name" value="EF-hand"/>
    <property type="match status" value="1"/>
</dbReference>
<protein>
    <recommendedName>
        <fullName evidence="5">EF-hand domain-containing protein</fullName>
    </recommendedName>
</protein>
<evidence type="ECO:0000256" key="1">
    <source>
        <dbReference type="ARBA" id="ARBA00022723"/>
    </source>
</evidence>
<sequence>MENINPLSMLNFILMANKAANSISFALFTLSYKILILIVTLQDFLLQSFSYLHIRTWESYRRSVARKSKNVDSAVSVASILKPCINDDVKNETLIEGDIEIVMQKLGISWDSSGNYLQERLCLREISTLFYEIEPGPQEVKEAFDLFDDNKDGYIDAKDLEKILCTLGCVEISELECQRMIVAFSKNGEKRIDFIKFVKIIEDSFAEC</sequence>
<evidence type="ECO:0000256" key="3">
    <source>
        <dbReference type="ARBA" id="ARBA00022837"/>
    </source>
</evidence>
<evidence type="ECO:0000256" key="4">
    <source>
        <dbReference type="SAM" id="Phobius"/>
    </source>
</evidence>
<evidence type="ECO:0000313" key="7">
    <source>
        <dbReference type="Proteomes" id="UP001630127"/>
    </source>
</evidence>